<dbReference type="PANTHER" id="PTHR36838:SF1">
    <property type="entry name" value="SLR1864 PROTEIN"/>
    <property type="match status" value="1"/>
</dbReference>
<organism evidence="8 9">
    <name type="scientific">Ferrimonas pelagia</name>
    <dbReference type="NCBI Taxonomy" id="1177826"/>
    <lineage>
        <taxon>Bacteria</taxon>
        <taxon>Pseudomonadati</taxon>
        <taxon>Pseudomonadota</taxon>
        <taxon>Gammaproteobacteria</taxon>
        <taxon>Alteromonadales</taxon>
        <taxon>Ferrimonadaceae</taxon>
        <taxon>Ferrimonas</taxon>
    </lineage>
</organism>
<keyword evidence="2" id="KW-0813">Transport</keyword>
<evidence type="ECO:0000313" key="9">
    <source>
        <dbReference type="Proteomes" id="UP001499988"/>
    </source>
</evidence>
<feature type="transmembrane region" description="Helical" evidence="7">
    <location>
        <begin position="269"/>
        <end position="293"/>
    </location>
</feature>
<evidence type="ECO:0000256" key="3">
    <source>
        <dbReference type="ARBA" id="ARBA00022475"/>
    </source>
</evidence>
<keyword evidence="4 7" id="KW-0812">Transmembrane</keyword>
<dbReference type="EMBL" id="BAABJZ010000009">
    <property type="protein sequence ID" value="GAA4877054.1"/>
    <property type="molecule type" value="Genomic_DNA"/>
</dbReference>
<evidence type="ECO:0000256" key="5">
    <source>
        <dbReference type="ARBA" id="ARBA00022989"/>
    </source>
</evidence>
<sequence length="294" mass="31856">MFSTIAAILFPLFAVVLCGYGLAKTVAPDFSPLNRINMAVCVPALIFTSLLQLDLTRGLYGPLLQAGLIALLLPGLLLWPLCHWLNQPFRLWAPLNMFRNAGNLAIPLYAFAFGEAAQDAAVLLFAVSALLHMTVGLLIYQGRFSIRSLFSSPLAPSALLAIAINLLQIPVWPPIVQSAELAGQAAIPLMLIALGGQLSQLRWSGLYLGLLGTGISLLTGAVSFGLIYWWIPLPTLHLQMMLLFAMLPPAVMNYLFAERYNIEPQKASNIILFGNFLSVITLPILLMVAFALAG</sequence>
<keyword evidence="9" id="KW-1185">Reference proteome</keyword>
<keyword evidence="3" id="KW-1003">Cell membrane</keyword>
<accession>A0ABP9EEV0</accession>
<name>A0ABP9EEV0_9GAMM</name>
<feature type="transmembrane region" description="Helical" evidence="7">
    <location>
        <begin position="237"/>
        <end position="257"/>
    </location>
</feature>
<evidence type="ECO:0000256" key="2">
    <source>
        <dbReference type="ARBA" id="ARBA00022448"/>
    </source>
</evidence>
<proteinExistence type="predicted"/>
<feature type="transmembrane region" description="Helical" evidence="7">
    <location>
        <begin position="33"/>
        <end position="51"/>
    </location>
</feature>
<dbReference type="InterPro" id="IPR004776">
    <property type="entry name" value="Mem_transp_PIN-like"/>
</dbReference>
<dbReference type="PANTHER" id="PTHR36838">
    <property type="entry name" value="AUXIN EFFLUX CARRIER FAMILY PROTEIN"/>
    <property type="match status" value="1"/>
</dbReference>
<dbReference type="Proteomes" id="UP001499988">
    <property type="component" value="Unassembled WGS sequence"/>
</dbReference>
<feature type="transmembrane region" description="Helical" evidence="7">
    <location>
        <begin position="149"/>
        <end position="169"/>
    </location>
</feature>
<evidence type="ECO:0000256" key="6">
    <source>
        <dbReference type="ARBA" id="ARBA00023136"/>
    </source>
</evidence>
<dbReference type="RefSeq" id="WP_345333642.1">
    <property type="nucleotide sequence ID" value="NZ_BAABJZ010000009.1"/>
</dbReference>
<keyword evidence="5 7" id="KW-1133">Transmembrane helix</keyword>
<feature type="transmembrane region" description="Helical" evidence="7">
    <location>
        <begin position="206"/>
        <end position="231"/>
    </location>
</feature>
<dbReference type="Pfam" id="PF03547">
    <property type="entry name" value="Mem_trans"/>
    <property type="match status" value="1"/>
</dbReference>
<evidence type="ECO:0000256" key="7">
    <source>
        <dbReference type="SAM" id="Phobius"/>
    </source>
</evidence>
<protein>
    <submittedName>
        <fullName evidence="8">AEC family transporter</fullName>
    </submittedName>
</protein>
<feature type="transmembrane region" description="Helical" evidence="7">
    <location>
        <begin position="120"/>
        <end position="140"/>
    </location>
</feature>
<comment type="subcellular location">
    <subcellularLocation>
        <location evidence="1">Membrane</location>
        <topology evidence="1">Multi-pass membrane protein</topology>
    </subcellularLocation>
</comment>
<feature type="transmembrane region" description="Helical" evidence="7">
    <location>
        <begin position="175"/>
        <end position="194"/>
    </location>
</feature>
<keyword evidence="6 7" id="KW-0472">Membrane</keyword>
<evidence type="ECO:0000256" key="1">
    <source>
        <dbReference type="ARBA" id="ARBA00004141"/>
    </source>
</evidence>
<comment type="caution">
    <text evidence="8">The sequence shown here is derived from an EMBL/GenBank/DDBJ whole genome shotgun (WGS) entry which is preliminary data.</text>
</comment>
<evidence type="ECO:0000256" key="4">
    <source>
        <dbReference type="ARBA" id="ARBA00022692"/>
    </source>
</evidence>
<feature type="transmembrane region" description="Helical" evidence="7">
    <location>
        <begin position="63"/>
        <end position="81"/>
    </location>
</feature>
<evidence type="ECO:0000313" key="8">
    <source>
        <dbReference type="EMBL" id="GAA4877054.1"/>
    </source>
</evidence>
<gene>
    <name evidence="8" type="ORF">GCM10023333_07900</name>
</gene>
<reference evidence="9" key="1">
    <citation type="journal article" date="2019" name="Int. J. Syst. Evol. Microbiol.">
        <title>The Global Catalogue of Microorganisms (GCM) 10K type strain sequencing project: providing services to taxonomists for standard genome sequencing and annotation.</title>
        <authorList>
            <consortium name="The Broad Institute Genomics Platform"/>
            <consortium name="The Broad Institute Genome Sequencing Center for Infectious Disease"/>
            <person name="Wu L."/>
            <person name="Ma J."/>
        </authorList>
    </citation>
    <scope>NUCLEOTIDE SEQUENCE [LARGE SCALE GENOMIC DNA]</scope>
    <source>
        <strain evidence="9">JCM 18401</strain>
    </source>
</reference>